<dbReference type="PANTHER" id="PTHR11461:SF367">
    <property type="entry name" value="GH21475P-RELATED"/>
    <property type="match status" value="1"/>
</dbReference>
<dbReference type="OrthoDB" id="9440847at2759"/>
<dbReference type="InterPro" id="IPR023796">
    <property type="entry name" value="Serpin_dom"/>
</dbReference>
<dbReference type="Gene3D" id="2.30.39.10">
    <property type="entry name" value="Alpha-1-antitrypsin, domain 1"/>
    <property type="match status" value="1"/>
</dbReference>
<dbReference type="EMBL" id="OV170230">
    <property type="protein sequence ID" value="CAH0714801.1"/>
    <property type="molecule type" value="Genomic_DNA"/>
</dbReference>
<evidence type="ECO:0000256" key="3">
    <source>
        <dbReference type="RuleBase" id="RU000411"/>
    </source>
</evidence>
<dbReference type="CDD" id="cd19598">
    <property type="entry name" value="serpin77Ba-like_insects"/>
    <property type="match status" value="1"/>
</dbReference>
<protein>
    <recommendedName>
        <fullName evidence="5">Serpin domain-containing protein</fullName>
    </recommendedName>
</protein>
<evidence type="ECO:0000256" key="4">
    <source>
        <dbReference type="SAM" id="SignalP"/>
    </source>
</evidence>
<evidence type="ECO:0000259" key="5">
    <source>
        <dbReference type="SMART" id="SM00093"/>
    </source>
</evidence>
<name>A0A8J9U6M1_9NEOP</name>
<reference evidence="6" key="1">
    <citation type="submission" date="2021-12" db="EMBL/GenBank/DDBJ databases">
        <authorList>
            <person name="Martin H S."/>
        </authorList>
    </citation>
    <scope>NUCLEOTIDE SEQUENCE</scope>
</reference>
<sequence length="407" mass="46198">MNENLVITLLLITGSVPSIWAQCNEEKALLPLRRAVYDFSTDLLTRSAQEKENHFVISTLSIWALLSCTSLGATDTTLKELKEVLRLHPHRCFNNYYLSIVKKVAASNDNNVDVIRSSFIYVDDKFPILKTFKSRINEKDLSTIKSMAFDNSDEAAQKINENVSQATRNTIDEVVSPGDIENSVMIIVDSIFFNGSWQKPFDFTTPKISEFYNERGLSIGNVNIMFALGQFRQKLFQQIEAEVLELPYGKESESRYSMFVFLPIEEVPLYRVIENLSQVSLRGISVSLQNQEKRLVMVKLPRFKIDSDLSNLKELLADMGLRSMFDSAQARFSDISDESIYVSNFVQKAHIEVTENGTVASAATKAEFGFRSSVLEFTVNRPFLFMIVDKKYDISLFAGAYSKPSVY</sequence>
<dbReference type="Pfam" id="PF00079">
    <property type="entry name" value="Serpin"/>
    <property type="match status" value="1"/>
</dbReference>
<gene>
    <name evidence="6" type="ORF">BINO364_LOCUS1817</name>
</gene>
<dbReference type="GO" id="GO:0004867">
    <property type="term" value="F:serine-type endopeptidase inhibitor activity"/>
    <property type="evidence" value="ECO:0007669"/>
    <property type="project" value="UniProtKB-KW"/>
</dbReference>
<accession>A0A8J9U6M1</accession>
<evidence type="ECO:0000313" key="6">
    <source>
        <dbReference type="EMBL" id="CAH0714801.1"/>
    </source>
</evidence>
<dbReference type="InterPro" id="IPR023795">
    <property type="entry name" value="Serpin_CS"/>
</dbReference>
<evidence type="ECO:0000313" key="7">
    <source>
        <dbReference type="Proteomes" id="UP000838878"/>
    </source>
</evidence>
<dbReference type="GO" id="GO:0005615">
    <property type="term" value="C:extracellular space"/>
    <property type="evidence" value="ECO:0007669"/>
    <property type="project" value="InterPro"/>
</dbReference>
<evidence type="ECO:0000256" key="2">
    <source>
        <dbReference type="ARBA" id="ARBA00022900"/>
    </source>
</evidence>
<keyword evidence="1" id="KW-0646">Protease inhibitor</keyword>
<keyword evidence="2" id="KW-0722">Serine protease inhibitor</keyword>
<dbReference type="InterPro" id="IPR000215">
    <property type="entry name" value="Serpin_fam"/>
</dbReference>
<feature type="domain" description="Serpin" evidence="5">
    <location>
        <begin position="41"/>
        <end position="404"/>
    </location>
</feature>
<dbReference type="Gene3D" id="3.30.497.10">
    <property type="entry name" value="Antithrombin, subunit I, domain 2"/>
    <property type="match status" value="1"/>
</dbReference>
<dbReference type="InterPro" id="IPR036186">
    <property type="entry name" value="Serpin_sf"/>
</dbReference>
<dbReference type="InterPro" id="IPR042178">
    <property type="entry name" value="Serpin_sf_1"/>
</dbReference>
<feature type="chain" id="PRO_5035480362" description="Serpin domain-containing protein" evidence="4">
    <location>
        <begin position="22"/>
        <end position="407"/>
    </location>
</feature>
<keyword evidence="7" id="KW-1185">Reference proteome</keyword>
<dbReference type="SMART" id="SM00093">
    <property type="entry name" value="SERPIN"/>
    <property type="match status" value="1"/>
</dbReference>
<evidence type="ECO:0000256" key="1">
    <source>
        <dbReference type="ARBA" id="ARBA00022690"/>
    </source>
</evidence>
<feature type="non-terminal residue" evidence="6">
    <location>
        <position position="407"/>
    </location>
</feature>
<proteinExistence type="inferred from homology"/>
<dbReference type="AlphaFoldDB" id="A0A8J9U6M1"/>
<keyword evidence="4" id="KW-0732">Signal</keyword>
<dbReference type="Proteomes" id="UP000838878">
    <property type="component" value="Chromosome 10"/>
</dbReference>
<dbReference type="PROSITE" id="PS00284">
    <property type="entry name" value="SERPIN"/>
    <property type="match status" value="1"/>
</dbReference>
<dbReference type="InterPro" id="IPR042185">
    <property type="entry name" value="Serpin_sf_2"/>
</dbReference>
<organism evidence="6 7">
    <name type="scientific">Brenthis ino</name>
    <name type="common">lesser marbled fritillary</name>
    <dbReference type="NCBI Taxonomy" id="405034"/>
    <lineage>
        <taxon>Eukaryota</taxon>
        <taxon>Metazoa</taxon>
        <taxon>Ecdysozoa</taxon>
        <taxon>Arthropoda</taxon>
        <taxon>Hexapoda</taxon>
        <taxon>Insecta</taxon>
        <taxon>Pterygota</taxon>
        <taxon>Neoptera</taxon>
        <taxon>Endopterygota</taxon>
        <taxon>Lepidoptera</taxon>
        <taxon>Glossata</taxon>
        <taxon>Ditrysia</taxon>
        <taxon>Papilionoidea</taxon>
        <taxon>Nymphalidae</taxon>
        <taxon>Heliconiinae</taxon>
        <taxon>Argynnini</taxon>
        <taxon>Brenthis</taxon>
    </lineage>
</organism>
<dbReference type="SUPFAM" id="SSF56574">
    <property type="entry name" value="Serpins"/>
    <property type="match status" value="1"/>
</dbReference>
<dbReference type="PANTHER" id="PTHR11461">
    <property type="entry name" value="SERINE PROTEASE INHIBITOR, SERPIN"/>
    <property type="match status" value="1"/>
</dbReference>
<comment type="similarity">
    <text evidence="3">Belongs to the serpin family.</text>
</comment>
<feature type="signal peptide" evidence="4">
    <location>
        <begin position="1"/>
        <end position="21"/>
    </location>
</feature>